<reference evidence="2" key="1">
    <citation type="submission" date="2021-01" db="UniProtKB">
        <authorList>
            <consortium name="EnsemblMetazoa"/>
        </authorList>
    </citation>
    <scope>IDENTIFICATION</scope>
</reference>
<dbReference type="PANTHER" id="PTHR10887:SF341">
    <property type="entry name" value="NFX1-TYPE ZINC FINGER-CONTAINING PROTEIN 1"/>
    <property type="match status" value="1"/>
</dbReference>
<proteinExistence type="predicted"/>
<evidence type="ECO:0000259" key="1">
    <source>
        <dbReference type="Pfam" id="PF13086"/>
    </source>
</evidence>
<dbReference type="GO" id="GO:0004386">
    <property type="term" value="F:helicase activity"/>
    <property type="evidence" value="ECO:0007669"/>
    <property type="project" value="InterPro"/>
</dbReference>
<dbReference type="InterPro" id="IPR041677">
    <property type="entry name" value="DNA2/NAM7_AAA_11"/>
</dbReference>
<dbReference type="AlphaFoldDB" id="A0A7M5WTE7"/>
<name>A0A7M5WTE7_9CNID</name>
<dbReference type="Pfam" id="PF13086">
    <property type="entry name" value="AAA_11"/>
    <property type="match status" value="1"/>
</dbReference>
<dbReference type="OrthoDB" id="2423195at2759"/>
<keyword evidence="3" id="KW-1185">Reference proteome</keyword>
<feature type="domain" description="DNA2/NAM7 helicase helicase" evidence="1">
    <location>
        <begin position="249"/>
        <end position="442"/>
    </location>
</feature>
<accession>A0A7M5WTE7</accession>
<dbReference type="EnsemblMetazoa" id="CLYHEMT012859.1">
    <property type="protein sequence ID" value="CLYHEMP012859.1"/>
    <property type="gene ID" value="CLYHEMG012859"/>
</dbReference>
<dbReference type="GO" id="GO:0031380">
    <property type="term" value="C:nuclear RNA-directed RNA polymerase complex"/>
    <property type="evidence" value="ECO:0007669"/>
    <property type="project" value="TreeGrafter"/>
</dbReference>
<organism evidence="2 3">
    <name type="scientific">Clytia hemisphaerica</name>
    <dbReference type="NCBI Taxonomy" id="252671"/>
    <lineage>
        <taxon>Eukaryota</taxon>
        <taxon>Metazoa</taxon>
        <taxon>Cnidaria</taxon>
        <taxon>Hydrozoa</taxon>
        <taxon>Hydroidolina</taxon>
        <taxon>Leptothecata</taxon>
        <taxon>Obeliida</taxon>
        <taxon>Clytiidae</taxon>
        <taxon>Clytia</taxon>
    </lineage>
</organism>
<dbReference type="SUPFAM" id="SSF52540">
    <property type="entry name" value="P-loop containing nucleoside triphosphate hydrolases"/>
    <property type="match status" value="1"/>
</dbReference>
<evidence type="ECO:0000313" key="2">
    <source>
        <dbReference type="EnsemblMetazoa" id="CLYHEMP012859.1"/>
    </source>
</evidence>
<protein>
    <recommendedName>
        <fullName evidence="1">DNA2/NAM7 helicase helicase domain-containing protein</fullName>
    </recommendedName>
</protein>
<dbReference type="InterPro" id="IPR027417">
    <property type="entry name" value="P-loop_NTPase"/>
</dbReference>
<sequence length="478" mass="54872">MASTNIYDFTVKSVDFEGRIYLFGMDCRKPPQQRIHWKSTSRLKVSCLVAVVKVQDRNTQLKKDDRIIWAEVKQFGDPRDEFKKREGGQMVVSDLRDSKDDDENELRAGDHVVVIDCKTFVPEHIPVVKALEDLQLLSTLPFNDGALLNISVNGTTTPIDFDKEFRKLSARKRHIRRDSFGEISSSDCDYDSETDENKSYQMPSIDKLVDFMVDQSKLEPLIQIRRDAPEKDLKLLKQQLYRLMKETTLDREQLKSFIESFVEPVHLTQGPPGTGKSYLGVVIVRALIMIRQVWIKFSEHVSEMPILVLSYKNHAIDEFLVDLLKAEGEMSSLLRIGSSENPKLSRYLEKNQKSYKNDTQQYKTTLKSLYQQTTIYQQIKDDLSPLSEHQALKDSQPTSNAEVASKKKASYAAATYLCNVIARVQKIESFLEKEEQDVESDAESEDSGYSDCNITNLWNDLFPINHQNNTETGQRKTS</sequence>
<dbReference type="Proteomes" id="UP000594262">
    <property type="component" value="Unplaced"/>
</dbReference>
<dbReference type="PANTHER" id="PTHR10887">
    <property type="entry name" value="DNA2/NAM7 HELICASE FAMILY"/>
    <property type="match status" value="1"/>
</dbReference>
<dbReference type="InterPro" id="IPR045055">
    <property type="entry name" value="DNA2/NAM7-like"/>
</dbReference>
<dbReference type="Gene3D" id="3.40.50.300">
    <property type="entry name" value="P-loop containing nucleotide triphosphate hydrolases"/>
    <property type="match status" value="1"/>
</dbReference>
<evidence type="ECO:0000313" key="3">
    <source>
        <dbReference type="Proteomes" id="UP000594262"/>
    </source>
</evidence>
<dbReference type="GO" id="GO:0031048">
    <property type="term" value="P:regulatory ncRNA-mediated heterochromatin formation"/>
    <property type="evidence" value="ECO:0007669"/>
    <property type="project" value="TreeGrafter"/>
</dbReference>